<name>A0ABW6B1J7_9SPHI</name>
<evidence type="ECO:0000313" key="3">
    <source>
        <dbReference type="EMBL" id="MFD2962465.1"/>
    </source>
</evidence>
<sequence>MRINAVGSGYIDTPLFDQLDEEKKQALIGKRPTGRLGTTEEVDNLVLFLSAETSTFINGSYYAIDSGYIAI</sequence>
<proteinExistence type="inferred from homology"/>
<dbReference type="Proteomes" id="UP001597560">
    <property type="component" value="Unassembled WGS sequence"/>
</dbReference>
<keyword evidence="4" id="KW-1185">Reference proteome</keyword>
<dbReference type="Gene3D" id="3.40.50.720">
    <property type="entry name" value="NAD(P)-binding Rossmann-like Domain"/>
    <property type="match status" value="1"/>
</dbReference>
<dbReference type="EMBL" id="JBHUPA010000007">
    <property type="protein sequence ID" value="MFD2962465.1"/>
    <property type="molecule type" value="Genomic_DNA"/>
</dbReference>
<reference evidence="4" key="1">
    <citation type="journal article" date="2019" name="Int. J. Syst. Evol. Microbiol.">
        <title>The Global Catalogue of Microorganisms (GCM) 10K type strain sequencing project: providing services to taxonomists for standard genome sequencing and annotation.</title>
        <authorList>
            <consortium name="The Broad Institute Genomics Platform"/>
            <consortium name="The Broad Institute Genome Sequencing Center for Infectious Disease"/>
            <person name="Wu L."/>
            <person name="Ma J."/>
        </authorList>
    </citation>
    <scope>NUCLEOTIDE SEQUENCE [LARGE SCALE GENOMIC DNA]</scope>
    <source>
        <strain evidence="4">KCTC 23098</strain>
    </source>
</reference>
<organism evidence="3 4">
    <name type="scientific">Olivibacter jilunii</name>
    <dbReference type="NCBI Taxonomy" id="985016"/>
    <lineage>
        <taxon>Bacteria</taxon>
        <taxon>Pseudomonadati</taxon>
        <taxon>Bacteroidota</taxon>
        <taxon>Sphingobacteriia</taxon>
        <taxon>Sphingobacteriales</taxon>
        <taxon>Sphingobacteriaceae</taxon>
        <taxon>Olivibacter</taxon>
    </lineage>
</organism>
<accession>A0ABW6B1J7</accession>
<dbReference type="PANTHER" id="PTHR43477">
    <property type="entry name" value="DIHYDROANTICAPSIN 7-DEHYDROGENASE"/>
    <property type="match status" value="1"/>
</dbReference>
<protein>
    <submittedName>
        <fullName evidence="3">SDR family oxidoreductase</fullName>
    </submittedName>
</protein>
<comment type="caution">
    <text evidence="3">The sequence shown here is derived from an EMBL/GenBank/DDBJ whole genome shotgun (WGS) entry which is preliminary data.</text>
</comment>
<dbReference type="Pfam" id="PF13561">
    <property type="entry name" value="adh_short_C2"/>
    <property type="match status" value="1"/>
</dbReference>
<comment type="similarity">
    <text evidence="1">Belongs to the short-chain dehydrogenases/reductases (SDR) family.</text>
</comment>
<gene>
    <name evidence="3" type="ORF">ACFS6J_11760</name>
</gene>
<dbReference type="InterPro" id="IPR002347">
    <property type="entry name" value="SDR_fam"/>
</dbReference>
<dbReference type="RefSeq" id="WP_289551831.1">
    <property type="nucleotide sequence ID" value="NZ_JBHUPA010000007.1"/>
</dbReference>
<dbReference type="SUPFAM" id="SSF51735">
    <property type="entry name" value="NAD(P)-binding Rossmann-fold domains"/>
    <property type="match status" value="1"/>
</dbReference>
<dbReference type="InterPro" id="IPR051122">
    <property type="entry name" value="SDR_DHRS6-like"/>
</dbReference>
<keyword evidence="2" id="KW-0560">Oxidoreductase</keyword>
<evidence type="ECO:0000256" key="2">
    <source>
        <dbReference type="ARBA" id="ARBA00023002"/>
    </source>
</evidence>
<dbReference type="InterPro" id="IPR036291">
    <property type="entry name" value="NAD(P)-bd_dom_sf"/>
</dbReference>
<dbReference type="PANTHER" id="PTHR43477:SF1">
    <property type="entry name" value="DIHYDROANTICAPSIN 7-DEHYDROGENASE"/>
    <property type="match status" value="1"/>
</dbReference>
<evidence type="ECO:0000256" key="1">
    <source>
        <dbReference type="ARBA" id="ARBA00006484"/>
    </source>
</evidence>
<evidence type="ECO:0000313" key="4">
    <source>
        <dbReference type="Proteomes" id="UP001597560"/>
    </source>
</evidence>